<evidence type="ECO:0000313" key="3">
    <source>
        <dbReference type="EMBL" id="REJ56152.1"/>
    </source>
</evidence>
<dbReference type="Proteomes" id="UP000257002">
    <property type="component" value="Unassembled WGS sequence"/>
</dbReference>
<dbReference type="PANTHER" id="PTHR33988:SF2">
    <property type="entry name" value="ENDORIBONUCLEASE MAZF"/>
    <property type="match status" value="1"/>
</dbReference>
<sequence length="149" mass="16895">MTIFQGEIYWIDLGEPQGSEPAYLRPCVVVQNDALNQSQIGTVIVCPLTTNLRRAKAIGNVLLNEGEGNLPESSVVNVSQVFTVDKRLLTEWLFSTLCDNFCLWNREILIRQDFYCYFAEETISIDLVSTQKPEEPRSLSEDFLGKKSN</sequence>
<accession>A0A3E0M9P4</accession>
<gene>
    <name evidence="3" type="ORF">DWQ51_04380</name>
</gene>
<dbReference type="PANTHER" id="PTHR33988">
    <property type="entry name" value="ENDORIBONUCLEASE MAZF-RELATED"/>
    <property type="match status" value="1"/>
</dbReference>
<comment type="caution">
    <text evidence="3">The sequence shown here is derived from an EMBL/GenBank/DDBJ whole genome shotgun (WGS) entry which is preliminary data.</text>
</comment>
<dbReference type="GO" id="GO:0006402">
    <property type="term" value="P:mRNA catabolic process"/>
    <property type="evidence" value="ECO:0007669"/>
    <property type="project" value="TreeGrafter"/>
</dbReference>
<dbReference type="GO" id="GO:0004521">
    <property type="term" value="F:RNA endonuclease activity"/>
    <property type="evidence" value="ECO:0007669"/>
    <property type="project" value="TreeGrafter"/>
</dbReference>
<dbReference type="SMR" id="A0A3E0M9P4"/>
<protein>
    <submittedName>
        <fullName evidence="3">Type II toxin-antitoxin system PemK/MazF family toxin</fullName>
    </submittedName>
</protein>
<organism evidence="3 4">
    <name type="scientific">Microcystis wesenbergii TW10</name>
    <dbReference type="NCBI Taxonomy" id="2060474"/>
    <lineage>
        <taxon>Bacteria</taxon>
        <taxon>Bacillati</taxon>
        <taxon>Cyanobacteriota</taxon>
        <taxon>Cyanophyceae</taxon>
        <taxon>Oscillatoriophycideae</taxon>
        <taxon>Chroococcales</taxon>
        <taxon>Microcystaceae</taxon>
        <taxon>Microcystis</taxon>
    </lineage>
</organism>
<comment type="similarity">
    <text evidence="1">Belongs to the PemK/MazF family.</text>
</comment>
<reference evidence="3 4" key="1">
    <citation type="submission" date="2017-10" db="EMBL/GenBank/DDBJ databases">
        <title>A large-scale comparative metagenomic study reveals the eutrophication-driven functional interactions in six Microcystis-epibionts communities.</title>
        <authorList>
            <person name="Li Q."/>
            <person name="Lin F."/>
        </authorList>
    </citation>
    <scope>NUCLEOTIDE SEQUENCE [LARGE SCALE GENOMIC DNA]</scope>
    <source>
        <strain evidence="3">TW10</strain>
    </source>
</reference>
<dbReference type="InterPro" id="IPR011067">
    <property type="entry name" value="Plasmid_toxin/cell-grow_inhib"/>
</dbReference>
<dbReference type="Pfam" id="PF02452">
    <property type="entry name" value="PemK_toxin"/>
    <property type="match status" value="1"/>
</dbReference>
<evidence type="ECO:0000313" key="4">
    <source>
        <dbReference type="Proteomes" id="UP000257002"/>
    </source>
</evidence>
<dbReference type="SUPFAM" id="SSF50118">
    <property type="entry name" value="Cell growth inhibitor/plasmid maintenance toxic component"/>
    <property type="match status" value="1"/>
</dbReference>
<dbReference type="EMBL" id="QQWD01000003">
    <property type="protein sequence ID" value="REJ56152.1"/>
    <property type="molecule type" value="Genomic_DNA"/>
</dbReference>
<proteinExistence type="inferred from homology"/>
<dbReference type="InterPro" id="IPR003477">
    <property type="entry name" value="PemK-like"/>
</dbReference>
<evidence type="ECO:0000256" key="2">
    <source>
        <dbReference type="ARBA" id="ARBA00022649"/>
    </source>
</evidence>
<name>A0A3E0M9P4_9CHRO</name>
<dbReference type="GO" id="GO:0016075">
    <property type="term" value="P:rRNA catabolic process"/>
    <property type="evidence" value="ECO:0007669"/>
    <property type="project" value="TreeGrafter"/>
</dbReference>
<dbReference type="Gene3D" id="2.30.30.110">
    <property type="match status" value="1"/>
</dbReference>
<keyword evidence="2" id="KW-1277">Toxin-antitoxin system</keyword>
<evidence type="ECO:0000256" key="1">
    <source>
        <dbReference type="ARBA" id="ARBA00007521"/>
    </source>
</evidence>
<dbReference type="GO" id="GO:0003677">
    <property type="term" value="F:DNA binding"/>
    <property type="evidence" value="ECO:0007669"/>
    <property type="project" value="InterPro"/>
</dbReference>
<dbReference type="AlphaFoldDB" id="A0A3E0M9P4"/>